<dbReference type="AlphaFoldDB" id="A0A914CAV9"/>
<feature type="binding site" evidence="8">
    <location>
        <position position="146"/>
    </location>
    <ligand>
        <name>Ca(2+)</name>
        <dbReference type="ChEBI" id="CHEBI:29108"/>
        <label>1</label>
    </ligand>
</feature>
<evidence type="ECO:0000256" key="9">
    <source>
        <dbReference type="SAM" id="SignalP"/>
    </source>
</evidence>
<name>A0A914CAV9_9BILA</name>
<keyword evidence="4 9" id="KW-0732">Signal</keyword>
<feature type="binding site" evidence="8">
    <location>
        <position position="182"/>
    </location>
    <ligand>
        <name>Zn(2+)</name>
        <dbReference type="ChEBI" id="CHEBI:29105"/>
        <label>2</label>
        <note>catalytic</note>
    </ligand>
</feature>
<feature type="binding site" evidence="8">
    <location>
        <position position="172"/>
    </location>
    <ligand>
        <name>Zn(2+)</name>
        <dbReference type="ChEBI" id="CHEBI:29105"/>
        <label>2</label>
        <note>catalytic</note>
    </ligand>
</feature>
<dbReference type="GO" id="GO:0030198">
    <property type="term" value="P:extracellular matrix organization"/>
    <property type="evidence" value="ECO:0007669"/>
    <property type="project" value="TreeGrafter"/>
</dbReference>
<feature type="binding site" evidence="8">
    <location>
        <position position="148"/>
    </location>
    <ligand>
        <name>Ca(2+)</name>
        <dbReference type="ChEBI" id="CHEBI:29108"/>
        <label>1</label>
    </ligand>
</feature>
<dbReference type="PANTHER" id="PTHR10201">
    <property type="entry name" value="MATRIX METALLOPROTEINASE"/>
    <property type="match status" value="1"/>
</dbReference>
<feature type="binding site" evidence="8">
    <location>
        <position position="119"/>
    </location>
    <ligand>
        <name>Zn(2+)</name>
        <dbReference type="ChEBI" id="CHEBI:29105"/>
        <label>1</label>
    </ligand>
</feature>
<proteinExistence type="inferred from homology"/>
<feature type="chain" id="PRO_5038034593" evidence="9">
    <location>
        <begin position="22"/>
        <end position="334"/>
    </location>
</feature>
<dbReference type="GO" id="GO:0008270">
    <property type="term" value="F:zinc ion binding"/>
    <property type="evidence" value="ECO:0007669"/>
    <property type="project" value="InterPro"/>
</dbReference>
<evidence type="ECO:0000259" key="10">
    <source>
        <dbReference type="PROSITE" id="PS51212"/>
    </source>
</evidence>
<dbReference type="CDD" id="cd04278">
    <property type="entry name" value="ZnMc_MMP"/>
    <property type="match status" value="1"/>
</dbReference>
<dbReference type="GO" id="GO:0004222">
    <property type="term" value="F:metalloendopeptidase activity"/>
    <property type="evidence" value="ECO:0007669"/>
    <property type="project" value="InterPro"/>
</dbReference>
<evidence type="ECO:0000256" key="4">
    <source>
        <dbReference type="ARBA" id="ARBA00022729"/>
    </source>
</evidence>
<dbReference type="InterPro" id="IPR033739">
    <property type="entry name" value="M10A_MMP"/>
</dbReference>
<comment type="similarity">
    <text evidence="1">Belongs to the peptidase M10A family.</text>
</comment>
<keyword evidence="8" id="KW-0106">Calcium</keyword>
<keyword evidence="11" id="KW-1185">Reference proteome</keyword>
<dbReference type="GO" id="GO:0006508">
    <property type="term" value="P:proteolysis"/>
    <property type="evidence" value="ECO:0007669"/>
    <property type="project" value="UniProtKB-KW"/>
</dbReference>
<feature type="binding site" evidence="8">
    <location>
        <position position="145"/>
    </location>
    <ligand>
        <name>Ca(2+)</name>
        <dbReference type="ChEBI" id="CHEBI:29108"/>
        <label>3</label>
    </ligand>
</feature>
<dbReference type="Pfam" id="PF00413">
    <property type="entry name" value="Peptidase_M10"/>
    <property type="match status" value="1"/>
</dbReference>
<dbReference type="PROSITE" id="PS51212">
    <property type="entry name" value="WSC"/>
    <property type="match status" value="1"/>
</dbReference>
<sequence>MKIFIVLNLFLFALLFEKISACIDRDWIPDRLFSNIKPKNLHCGSKDFTPKPGSNGKWSKNNLTYYIGSNSSSMSEDDARHGIRVAFNYWSAVVPLTFIEVDNEMADIWIGFRKGEHGDDLPFDGTDGQIAHCSGQMPCTAIHFDDDEKWRYVEMGKWLSGDMVDFFSVAMHQIGHALGLGHHDGHVTNIMNSRYRRPTNKDEIYDWVNLKPDDIKAVKELYGISTEYSYLACFIEGEDSLLNSTMQIREVYTEYEYNQEDNVFYCAHICSRDGYRYAGVETGKCYCGKELNLEYSENFYNETTCYEHLCSTDNIEFCGKTRALAVYTTPEKFN</sequence>
<feature type="binding site" evidence="8">
    <location>
        <position position="124"/>
    </location>
    <ligand>
        <name>Ca(2+)</name>
        <dbReference type="ChEBI" id="CHEBI:29108"/>
        <label>3</label>
    </ligand>
</feature>
<dbReference type="SMART" id="SM00235">
    <property type="entry name" value="ZnMc"/>
    <property type="match status" value="1"/>
</dbReference>
<evidence type="ECO:0000256" key="7">
    <source>
        <dbReference type="ARBA" id="ARBA00023049"/>
    </source>
</evidence>
<dbReference type="WBParaSite" id="ACRNAN_Path_716.g2709.t1">
    <property type="protein sequence ID" value="ACRNAN_Path_716.g2709.t1"/>
    <property type="gene ID" value="ACRNAN_Path_716.g2709"/>
</dbReference>
<dbReference type="GO" id="GO:0031012">
    <property type="term" value="C:extracellular matrix"/>
    <property type="evidence" value="ECO:0007669"/>
    <property type="project" value="InterPro"/>
</dbReference>
<dbReference type="InterPro" id="IPR024079">
    <property type="entry name" value="MetalloPept_cat_dom_sf"/>
</dbReference>
<dbReference type="InterPro" id="IPR002889">
    <property type="entry name" value="WSC_carb-bd"/>
</dbReference>
<feature type="domain" description="WSC" evidence="10">
    <location>
        <begin position="227"/>
        <end position="330"/>
    </location>
</feature>
<feature type="binding site" evidence="8">
    <location>
        <position position="148"/>
    </location>
    <ligand>
        <name>Ca(2+)</name>
        <dbReference type="ChEBI" id="CHEBI:29108"/>
        <label>3</label>
    </ligand>
</feature>
<dbReference type="Pfam" id="PF01822">
    <property type="entry name" value="WSC"/>
    <property type="match status" value="1"/>
</dbReference>
<evidence type="ECO:0000256" key="3">
    <source>
        <dbReference type="ARBA" id="ARBA00022723"/>
    </source>
</evidence>
<dbReference type="InterPro" id="IPR001818">
    <property type="entry name" value="Pept_M10_metallopeptidase"/>
</dbReference>
<feature type="binding site" evidence="8">
    <location>
        <position position="176"/>
    </location>
    <ligand>
        <name>Zn(2+)</name>
        <dbReference type="ChEBI" id="CHEBI:29105"/>
        <label>2</label>
        <note>catalytic</note>
    </ligand>
</feature>
<evidence type="ECO:0000256" key="2">
    <source>
        <dbReference type="ARBA" id="ARBA00022670"/>
    </source>
</evidence>
<evidence type="ECO:0000256" key="8">
    <source>
        <dbReference type="PIRSR" id="PIRSR621190-2"/>
    </source>
</evidence>
<evidence type="ECO:0000313" key="12">
    <source>
        <dbReference type="WBParaSite" id="ACRNAN_Path_716.g2709.t1"/>
    </source>
</evidence>
<comment type="cofactor">
    <cofactor evidence="8">
        <name>Ca(2+)</name>
        <dbReference type="ChEBI" id="CHEBI:29108"/>
    </cofactor>
    <text evidence="8">Can bind about 5 Ca(2+) ions per subunit.</text>
</comment>
<keyword evidence="2" id="KW-0645">Protease</keyword>
<feature type="binding site" evidence="8">
    <location>
        <position position="132"/>
    </location>
    <ligand>
        <name>Zn(2+)</name>
        <dbReference type="ChEBI" id="CHEBI:29105"/>
        <label>1</label>
    </ligand>
</feature>
<evidence type="ECO:0000256" key="1">
    <source>
        <dbReference type="ARBA" id="ARBA00010370"/>
    </source>
</evidence>
<dbReference type="Gene3D" id="3.40.390.10">
    <property type="entry name" value="Collagenase (Catalytic Domain)"/>
    <property type="match status" value="1"/>
</dbReference>
<dbReference type="GO" id="GO:0005615">
    <property type="term" value="C:extracellular space"/>
    <property type="evidence" value="ECO:0007669"/>
    <property type="project" value="TreeGrafter"/>
</dbReference>
<dbReference type="GO" id="GO:0030574">
    <property type="term" value="P:collagen catabolic process"/>
    <property type="evidence" value="ECO:0007669"/>
    <property type="project" value="TreeGrafter"/>
</dbReference>
<comment type="cofactor">
    <cofactor evidence="8">
        <name>Zn(2+)</name>
        <dbReference type="ChEBI" id="CHEBI:29105"/>
    </cofactor>
    <text evidence="8">Binds 2 Zn(2+) ions per subunit.</text>
</comment>
<keyword evidence="7" id="KW-0482">Metalloprotease</keyword>
<feature type="binding site" evidence="8">
    <location>
        <position position="125"/>
    </location>
    <ligand>
        <name>Ca(2+)</name>
        <dbReference type="ChEBI" id="CHEBI:29108"/>
        <label>3</label>
    </ligand>
</feature>
<keyword evidence="5" id="KW-0378">Hydrolase</keyword>
<keyword evidence="3 8" id="KW-0479">Metal-binding</keyword>
<feature type="binding site" evidence="8">
    <location>
        <position position="117"/>
    </location>
    <ligand>
        <name>Zn(2+)</name>
        <dbReference type="ChEBI" id="CHEBI:29105"/>
        <label>1</label>
    </ligand>
</feature>
<feature type="binding site" evidence="8">
    <location>
        <position position="143"/>
    </location>
    <ligand>
        <name>Zn(2+)</name>
        <dbReference type="ChEBI" id="CHEBI:29105"/>
        <label>1</label>
    </ligand>
</feature>
<feature type="binding site" evidence="8">
    <location>
        <position position="191"/>
    </location>
    <ligand>
        <name>Zn(2+)</name>
        <dbReference type="ChEBI" id="CHEBI:29105"/>
        <label>2</label>
        <note>catalytic</note>
    </ligand>
</feature>
<evidence type="ECO:0000313" key="11">
    <source>
        <dbReference type="Proteomes" id="UP000887540"/>
    </source>
</evidence>
<reference evidence="12" key="1">
    <citation type="submission" date="2022-11" db="UniProtKB">
        <authorList>
            <consortium name="WormBaseParasite"/>
        </authorList>
    </citation>
    <scope>IDENTIFICATION</scope>
</reference>
<feature type="binding site" evidence="8">
    <location>
        <position position="107"/>
    </location>
    <ligand>
        <name>Ca(2+)</name>
        <dbReference type="ChEBI" id="CHEBI:29108"/>
        <label>2</label>
    </ligand>
</feature>
<organism evidence="11 12">
    <name type="scientific">Acrobeloides nanus</name>
    <dbReference type="NCBI Taxonomy" id="290746"/>
    <lineage>
        <taxon>Eukaryota</taxon>
        <taxon>Metazoa</taxon>
        <taxon>Ecdysozoa</taxon>
        <taxon>Nematoda</taxon>
        <taxon>Chromadorea</taxon>
        <taxon>Rhabditida</taxon>
        <taxon>Tylenchina</taxon>
        <taxon>Cephalobomorpha</taxon>
        <taxon>Cephaloboidea</taxon>
        <taxon>Cephalobidae</taxon>
        <taxon>Acrobeloides</taxon>
    </lineage>
</organism>
<dbReference type="SUPFAM" id="SSF55486">
    <property type="entry name" value="Metalloproteases ('zincins'), catalytic domain"/>
    <property type="match status" value="1"/>
</dbReference>
<accession>A0A914CAV9</accession>
<dbReference type="PRINTS" id="PR00138">
    <property type="entry name" value="MATRIXIN"/>
</dbReference>
<feature type="signal peptide" evidence="9">
    <location>
        <begin position="1"/>
        <end position="21"/>
    </location>
</feature>
<evidence type="ECO:0000256" key="6">
    <source>
        <dbReference type="ARBA" id="ARBA00022833"/>
    </source>
</evidence>
<dbReference type="PANTHER" id="PTHR10201:SF291">
    <property type="entry name" value="MATRIX METALLOPROTEINASE 1, ISOFORM C-RELATED"/>
    <property type="match status" value="1"/>
</dbReference>
<dbReference type="Proteomes" id="UP000887540">
    <property type="component" value="Unplaced"/>
</dbReference>
<dbReference type="InterPro" id="IPR006026">
    <property type="entry name" value="Peptidase_Metallo"/>
</dbReference>
<protein>
    <submittedName>
        <fullName evidence="12">WSC domain-containing protein</fullName>
    </submittedName>
</protein>
<dbReference type="InterPro" id="IPR021190">
    <property type="entry name" value="Pept_M10A"/>
</dbReference>
<keyword evidence="6 8" id="KW-0862">Zinc</keyword>
<evidence type="ECO:0000256" key="5">
    <source>
        <dbReference type="ARBA" id="ARBA00022801"/>
    </source>
</evidence>